<reference evidence="2" key="2">
    <citation type="submission" date="2020-09" db="EMBL/GenBank/DDBJ databases">
        <authorList>
            <person name="Sun Q."/>
            <person name="Ohkuma M."/>
        </authorList>
    </citation>
    <scope>NUCLEOTIDE SEQUENCE</scope>
    <source>
        <strain evidence="2">JCM 4714</strain>
    </source>
</reference>
<keyword evidence="3" id="KW-1185">Reference proteome</keyword>
<accession>A0A918YTA9</accession>
<comment type="caution">
    <text evidence="2">The sequence shown here is derived from an EMBL/GenBank/DDBJ whole genome shotgun (WGS) entry which is preliminary data.</text>
</comment>
<evidence type="ECO:0000256" key="1">
    <source>
        <dbReference type="SAM" id="MobiDB-lite"/>
    </source>
</evidence>
<dbReference type="EMBL" id="BMVG01000053">
    <property type="protein sequence ID" value="GHE14721.1"/>
    <property type="molecule type" value="Genomic_DNA"/>
</dbReference>
<protein>
    <submittedName>
        <fullName evidence="2">Uncharacterized protein</fullName>
    </submittedName>
</protein>
<evidence type="ECO:0000313" key="2">
    <source>
        <dbReference type="EMBL" id="GHE14721.1"/>
    </source>
</evidence>
<dbReference type="AlphaFoldDB" id="A0A918YTA9"/>
<organism evidence="2 3">
    <name type="scientific">Streptomyces alanosinicus</name>
    <dbReference type="NCBI Taxonomy" id="68171"/>
    <lineage>
        <taxon>Bacteria</taxon>
        <taxon>Bacillati</taxon>
        <taxon>Actinomycetota</taxon>
        <taxon>Actinomycetes</taxon>
        <taxon>Kitasatosporales</taxon>
        <taxon>Streptomycetaceae</taxon>
        <taxon>Streptomyces</taxon>
    </lineage>
</organism>
<sequence length="109" mass="11738">MSQQPHPGLSHASRSEYLSGPDCRLGRTTTQAGHRKPARAEEQPTQRAHVRISANAVDLELADSSRHSVLLEGWHPRLRAVGGAQLREQFGRGSRAGAYGAMGAWSEGG</sequence>
<feature type="region of interest" description="Disordered" evidence="1">
    <location>
        <begin position="1"/>
        <end position="48"/>
    </location>
</feature>
<gene>
    <name evidence="2" type="ORF">GCM10010339_86560</name>
</gene>
<reference evidence="2" key="1">
    <citation type="journal article" date="2014" name="Int. J. Syst. Evol. Microbiol.">
        <title>Complete genome sequence of Corynebacterium casei LMG S-19264T (=DSM 44701T), isolated from a smear-ripened cheese.</title>
        <authorList>
            <consortium name="US DOE Joint Genome Institute (JGI-PGF)"/>
            <person name="Walter F."/>
            <person name="Albersmeier A."/>
            <person name="Kalinowski J."/>
            <person name="Ruckert C."/>
        </authorList>
    </citation>
    <scope>NUCLEOTIDE SEQUENCE</scope>
    <source>
        <strain evidence="2">JCM 4714</strain>
    </source>
</reference>
<proteinExistence type="predicted"/>
<evidence type="ECO:0000313" key="3">
    <source>
        <dbReference type="Proteomes" id="UP000655443"/>
    </source>
</evidence>
<dbReference type="Proteomes" id="UP000655443">
    <property type="component" value="Unassembled WGS sequence"/>
</dbReference>
<name>A0A918YTA9_9ACTN</name>